<dbReference type="PANTHER" id="PTHR43795">
    <property type="entry name" value="BIFUNCTIONAL ASPARTATE AMINOTRANSFERASE AND GLUTAMATE/ASPARTATE-PREPHENATE AMINOTRANSFERASE-RELATED"/>
    <property type="match status" value="1"/>
</dbReference>
<dbReference type="GO" id="GO:0008483">
    <property type="term" value="F:transaminase activity"/>
    <property type="evidence" value="ECO:0007669"/>
    <property type="project" value="UniProtKB-KW"/>
</dbReference>
<dbReference type="GO" id="GO:0016846">
    <property type="term" value="F:carbon-sulfur lyase activity"/>
    <property type="evidence" value="ECO:0007669"/>
    <property type="project" value="InterPro"/>
</dbReference>
<dbReference type="Gene3D" id="3.90.1150.10">
    <property type="entry name" value="Aspartate Aminotransferase, domain 1"/>
    <property type="match status" value="1"/>
</dbReference>
<keyword evidence="5" id="KW-0732">Signal</keyword>
<dbReference type="AlphaFoldDB" id="A0A9N7RBB6"/>
<comment type="cofactor">
    <cofactor evidence="1">
        <name>pyridoxal 5'-phosphate</name>
        <dbReference type="ChEBI" id="CHEBI:597326"/>
    </cofactor>
</comment>
<dbReference type="InterPro" id="IPR006948">
    <property type="entry name" value="Alliinase_C"/>
</dbReference>
<keyword evidence="8" id="KW-1185">Reference proteome</keyword>
<proteinExistence type="inferred from homology"/>
<feature type="domain" description="Alliinase C-terminal" evidence="6">
    <location>
        <begin position="68"/>
        <end position="406"/>
    </location>
</feature>
<evidence type="ECO:0000256" key="1">
    <source>
        <dbReference type="ARBA" id="ARBA00001933"/>
    </source>
</evidence>
<feature type="chain" id="PRO_5040204936" evidence="5">
    <location>
        <begin position="21"/>
        <end position="548"/>
    </location>
</feature>
<dbReference type="PANTHER" id="PTHR43795:SF22">
    <property type="entry name" value="TRYPTOPHAN AMINOTRANSFERASE-RELATED PROTEIN 2"/>
    <property type="match status" value="1"/>
</dbReference>
<keyword evidence="3 7" id="KW-0032">Aminotransferase</keyword>
<dbReference type="InterPro" id="IPR015421">
    <property type="entry name" value="PyrdxlP-dep_Trfase_major"/>
</dbReference>
<dbReference type="Gene3D" id="3.40.640.10">
    <property type="entry name" value="Type I PLP-dependent aspartate aminotransferase-like (Major domain)"/>
    <property type="match status" value="1"/>
</dbReference>
<dbReference type="EMBL" id="CACSLK010020742">
    <property type="protein sequence ID" value="CAA0820926.1"/>
    <property type="molecule type" value="Genomic_DNA"/>
</dbReference>
<evidence type="ECO:0000256" key="5">
    <source>
        <dbReference type="SAM" id="SignalP"/>
    </source>
</evidence>
<accession>A0A9N7RBB6</accession>
<dbReference type="CDD" id="cd00609">
    <property type="entry name" value="AAT_like"/>
    <property type="match status" value="1"/>
</dbReference>
<keyword evidence="4" id="KW-0663">Pyridoxal phosphate</keyword>
<evidence type="ECO:0000313" key="7">
    <source>
        <dbReference type="EMBL" id="CAA0820926.1"/>
    </source>
</evidence>
<reference evidence="7" key="1">
    <citation type="submission" date="2019-12" db="EMBL/GenBank/DDBJ databases">
        <authorList>
            <person name="Scholes J."/>
        </authorList>
    </citation>
    <scope>NUCLEOTIDE SEQUENCE</scope>
</reference>
<dbReference type="InterPro" id="IPR037029">
    <property type="entry name" value="Alliinase_N_sf"/>
</dbReference>
<evidence type="ECO:0000256" key="4">
    <source>
        <dbReference type="ARBA" id="ARBA00022898"/>
    </source>
</evidence>
<evidence type="ECO:0000259" key="6">
    <source>
        <dbReference type="Pfam" id="PF04864"/>
    </source>
</evidence>
<name>A0A9N7RBB6_STRHE</name>
<evidence type="ECO:0000256" key="2">
    <source>
        <dbReference type="ARBA" id="ARBA00006312"/>
    </source>
</evidence>
<comment type="caution">
    <text evidence="7">The sequence shown here is derived from an EMBL/GenBank/DDBJ whole genome shotgun (WGS) entry which is preliminary data.</text>
</comment>
<protein>
    <submittedName>
        <fullName evidence="7">Tryptophan aminotransferase-related protein 2</fullName>
    </submittedName>
</protein>
<evidence type="ECO:0000313" key="8">
    <source>
        <dbReference type="Proteomes" id="UP001153555"/>
    </source>
</evidence>
<organism evidence="7 8">
    <name type="scientific">Striga hermonthica</name>
    <name type="common">Purple witchweed</name>
    <name type="synonym">Buchnera hermonthica</name>
    <dbReference type="NCBI Taxonomy" id="68872"/>
    <lineage>
        <taxon>Eukaryota</taxon>
        <taxon>Viridiplantae</taxon>
        <taxon>Streptophyta</taxon>
        <taxon>Embryophyta</taxon>
        <taxon>Tracheophyta</taxon>
        <taxon>Spermatophyta</taxon>
        <taxon>Magnoliopsida</taxon>
        <taxon>eudicotyledons</taxon>
        <taxon>Gunneridae</taxon>
        <taxon>Pentapetalae</taxon>
        <taxon>asterids</taxon>
        <taxon>lamiids</taxon>
        <taxon>Lamiales</taxon>
        <taxon>Orobanchaceae</taxon>
        <taxon>Buchnereae</taxon>
        <taxon>Striga</taxon>
    </lineage>
</organism>
<evidence type="ECO:0000256" key="3">
    <source>
        <dbReference type="ARBA" id="ARBA00022576"/>
    </source>
</evidence>
<dbReference type="Proteomes" id="UP001153555">
    <property type="component" value="Unassembled WGS sequence"/>
</dbReference>
<dbReference type="InterPro" id="IPR015422">
    <property type="entry name" value="PyrdxlP-dep_Trfase_small"/>
</dbReference>
<dbReference type="OrthoDB" id="2020362at2759"/>
<feature type="signal peptide" evidence="5">
    <location>
        <begin position="1"/>
        <end position="20"/>
    </location>
</feature>
<keyword evidence="3 7" id="KW-0808">Transferase</keyword>
<dbReference type="GO" id="GO:0006520">
    <property type="term" value="P:amino acid metabolic process"/>
    <property type="evidence" value="ECO:0007669"/>
    <property type="project" value="TreeGrafter"/>
</dbReference>
<sequence>MVLGHFLVASLALNAGLLYRDYCNVKQESHDAFSFNGSYKNASLIAKRTFLETSEAPSSSNAILSEAIDLDHGDPTMYERYWQQMGDQTTVEIPGWKFISYFSDKTKLCWFLESELENAIIRLHKLVGNAVTEDRYMVVGTGSSQLFQAVLYGLAQPNSSEPISVVSAAPFYSSYPLVTDFLKSGLYKWAGDARKFKKNEPYIELVTSPNNPDGSSRDSVVNRNRGILVHDLAYYWPQYTSISSSPADYDIMLFTVSKSTGHAGTRLGWALVKDQEIAKKMTEFIMLSTIGVSKESQLRAAKILQFVTETHEQKHHFKENAAFFDTSYNVMAKRWKQLRNAVKNSKLFSLPDFPQRNCAFSGRTFSSQPAFAWLKCEGEIEDCEGYLRDHKIITRSGKHFGDSAKYDCRHIPRARTSGLAFVIFNFGEILALENYSHHISRHLPPCRATLGHRRARSRVLVVRHSPTSTSFPSATIVTCSQAAHVSLLSSNGQSPYARRPPFVRPSALRRAHPTDTDDARLRLTSFVFLLRDFAKSGTRLNLWGVGHV</sequence>
<comment type="similarity">
    <text evidence="2">Belongs to the alliinase family.</text>
</comment>
<dbReference type="InterPro" id="IPR050478">
    <property type="entry name" value="Ethylene_sulfur-biosynth"/>
</dbReference>
<gene>
    <name evidence="7" type="ORF">SHERM_18928</name>
</gene>
<dbReference type="InterPro" id="IPR015424">
    <property type="entry name" value="PyrdxlP-dep_Trfase"/>
</dbReference>
<dbReference type="SUPFAM" id="SSF53383">
    <property type="entry name" value="PLP-dependent transferases"/>
    <property type="match status" value="1"/>
</dbReference>
<dbReference type="Pfam" id="PF04864">
    <property type="entry name" value="Alliinase_C"/>
    <property type="match status" value="1"/>
</dbReference>
<dbReference type="Gene3D" id="2.10.25.30">
    <property type="entry name" value="EGF-like, alliinase"/>
    <property type="match status" value="1"/>
</dbReference>